<dbReference type="InterPro" id="IPR018060">
    <property type="entry name" value="HTH_AraC"/>
</dbReference>
<dbReference type="SUPFAM" id="SSF51182">
    <property type="entry name" value="RmlC-like cupins"/>
    <property type="match status" value="1"/>
</dbReference>
<proteinExistence type="predicted"/>
<accession>A0A852RUU6</accession>
<dbReference type="AlphaFoldDB" id="A0A852RUU6"/>
<feature type="domain" description="HTH araC/xylS-type" evidence="5">
    <location>
        <begin position="235"/>
        <end position="333"/>
    </location>
</feature>
<comment type="caution">
    <text evidence="6">The sequence shown here is derived from an EMBL/GenBank/DDBJ whole genome shotgun (WGS) entry which is preliminary data.</text>
</comment>
<gene>
    <name evidence="6" type="ORF">BJ958_003210</name>
</gene>
<dbReference type="InterPro" id="IPR020449">
    <property type="entry name" value="Tscrpt_reg_AraC-type_HTH"/>
</dbReference>
<dbReference type="InterPro" id="IPR032783">
    <property type="entry name" value="AraC_lig"/>
</dbReference>
<dbReference type="InterPro" id="IPR009057">
    <property type="entry name" value="Homeodomain-like_sf"/>
</dbReference>
<feature type="compositionally biased region" description="Basic and acidic residues" evidence="4">
    <location>
        <begin position="1"/>
        <end position="13"/>
    </location>
</feature>
<dbReference type="GO" id="GO:0043565">
    <property type="term" value="F:sequence-specific DNA binding"/>
    <property type="evidence" value="ECO:0007669"/>
    <property type="project" value="InterPro"/>
</dbReference>
<evidence type="ECO:0000313" key="6">
    <source>
        <dbReference type="EMBL" id="NYD31664.1"/>
    </source>
</evidence>
<keyword evidence="2 6" id="KW-0238">DNA-binding</keyword>
<protein>
    <submittedName>
        <fullName evidence="6">AraC-like DNA-binding protein</fullName>
    </submittedName>
</protein>
<dbReference type="PRINTS" id="PR00032">
    <property type="entry name" value="HTHARAC"/>
</dbReference>
<evidence type="ECO:0000256" key="3">
    <source>
        <dbReference type="ARBA" id="ARBA00023163"/>
    </source>
</evidence>
<dbReference type="InterPro" id="IPR014710">
    <property type="entry name" value="RmlC-like_jellyroll"/>
</dbReference>
<evidence type="ECO:0000256" key="1">
    <source>
        <dbReference type="ARBA" id="ARBA00023015"/>
    </source>
</evidence>
<keyword evidence="3" id="KW-0804">Transcription</keyword>
<dbReference type="InterPro" id="IPR011051">
    <property type="entry name" value="RmlC_Cupin_sf"/>
</dbReference>
<dbReference type="PROSITE" id="PS00041">
    <property type="entry name" value="HTH_ARAC_FAMILY_1"/>
    <property type="match status" value="1"/>
</dbReference>
<dbReference type="InterPro" id="IPR018062">
    <property type="entry name" value="HTH_AraC-typ_CS"/>
</dbReference>
<dbReference type="Proteomes" id="UP000582231">
    <property type="component" value="Unassembled WGS sequence"/>
</dbReference>
<dbReference type="RefSeq" id="WP_343052704.1">
    <property type="nucleotide sequence ID" value="NZ_BAABEF010000001.1"/>
</dbReference>
<keyword evidence="1" id="KW-0805">Transcription regulation</keyword>
<dbReference type="PANTHER" id="PTHR46796">
    <property type="entry name" value="HTH-TYPE TRANSCRIPTIONAL ACTIVATOR RHAS-RELATED"/>
    <property type="match status" value="1"/>
</dbReference>
<dbReference type="Pfam" id="PF12833">
    <property type="entry name" value="HTH_18"/>
    <property type="match status" value="1"/>
</dbReference>
<dbReference type="SMART" id="SM00342">
    <property type="entry name" value="HTH_ARAC"/>
    <property type="match status" value="1"/>
</dbReference>
<keyword evidence="7" id="KW-1185">Reference proteome</keyword>
<reference evidence="6 7" key="1">
    <citation type="submission" date="2020-07" db="EMBL/GenBank/DDBJ databases">
        <title>Sequencing the genomes of 1000 actinobacteria strains.</title>
        <authorList>
            <person name="Klenk H.-P."/>
        </authorList>
    </citation>
    <scope>NUCLEOTIDE SEQUENCE [LARGE SCALE GENOMIC DNA]</scope>
    <source>
        <strain evidence="6 7">DSM 19082</strain>
    </source>
</reference>
<sequence length="333" mass="36288">MARSPADHDRAPEVPDQDPTDALGAALDGLQVGGAIFLRAHYTEAWAFRSVPNTDLGALLAPQARRIVPFHLVAAGRCWIDVGGERHWAEAGDVIVLPYGDRHRMGGTQDAVVVEAGGLVPQPPWTRMPFIEHGEGGDLTHIVCGYITCEDPLFDPALRALPPVLVVRPEGAAAHWVRASVDFALQRTGLVDPGHAETPRELVRLLLLEVLRLHLASAPAADRGFVRALRDPVVAPAMAAIHRAPEEHWTVGELATASRVSPSLLDDRFRIVLGMPPIRYLTTWRMHVAQDLLATSDLGVAAIARRVGYESEEAFSRAFKRKHGVAPSVWRRG</sequence>
<dbReference type="Gene3D" id="2.60.120.10">
    <property type="entry name" value="Jelly Rolls"/>
    <property type="match status" value="1"/>
</dbReference>
<dbReference type="InterPro" id="IPR050204">
    <property type="entry name" value="AraC_XylS_family_regulators"/>
</dbReference>
<dbReference type="GO" id="GO:0003700">
    <property type="term" value="F:DNA-binding transcription factor activity"/>
    <property type="evidence" value="ECO:0007669"/>
    <property type="project" value="InterPro"/>
</dbReference>
<evidence type="ECO:0000256" key="4">
    <source>
        <dbReference type="SAM" id="MobiDB-lite"/>
    </source>
</evidence>
<evidence type="ECO:0000313" key="7">
    <source>
        <dbReference type="Proteomes" id="UP000582231"/>
    </source>
</evidence>
<dbReference type="Pfam" id="PF12852">
    <property type="entry name" value="Cupin_6"/>
    <property type="match status" value="1"/>
</dbReference>
<organism evidence="6 7">
    <name type="scientific">Nocardioides kongjuensis</name>
    <dbReference type="NCBI Taxonomy" id="349522"/>
    <lineage>
        <taxon>Bacteria</taxon>
        <taxon>Bacillati</taxon>
        <taxon>Actinomycetota</taxon>
        <taxon>Actinomycetes</taxon>
        <taxon>Propionibacteriales</taxon>
        <taxon>Nocardioidaceae</taxon>
        <taxon>Nocardioides</taxon>
    </lineage>
</organism>
<dbReference type="SUPFAM" id="SSF46689">
    <property type="entry name" value="Homeodomain-like"/>
    <property type="match status" value="2"/>
</dbReference>
<feature type="region of interest" description="Disordered" evidence="4">
    <location>
        <begin position="1"/>
        <end position="21"/>
    </location>
</feature>
<name>A0A852RUU6_9ACTN</name>
<evidence type="ECO:0000256" key="2">
    <source>
        <dbReference type="ARBA" id="ARBA00023125"/>
    </source>
</evidence>
<dbReference type="PANTHER" id="PTHR46796:SF7">
    <property type="entry name" value="ARAC FAMILY TRANSCRIPTIONAL REGULATOR"/>
    <property type="match status" value="1"/>
</dbReference>
<dbReference type="EMBL" id="JACCBF010000001">
    <property type="protein sequence ID" value="NYD31664.1"/>
    <property type="molecule type" value="Genomic_DNA"/>
</dbReference>
<dbReference type="Gene3D" id="1.10.10.60">
    <property type="entry name" value="Homeodomain-like"/>
    <property type="match status" value="2"/>
</dbReference>
<dbReference type="PROSITE" id="PS01124">
    <property type="entry name" value="HTH_ARAC_FAMILY_2"/>
    <property type="match status" value="1"/>
</dbReference>
<evidence type="ECO:0000259" key="5">
    <source>
        <dbReference type="PROSITE" id="PS01124"/>
    </source>
</evidence>